<gene>
    <name evidence="3" type="ORF">GGR46_001410</name>
</gene>
<evidence type="ECO:0000256" key="2">
    <source>
        <dbReference type="RuleBase" id="RU362080"/>
    </source>
</evidence>
<dbReference type="EMBL" id="JACIEH010000001">
    <property type="protein sequence ID" value="MBB4097877.1"/>
    <property type="molecule type" value="Genomic_DNA"/>
</dbReference>
<name>A0A7W6JSZ0_9SPHN</name>
<dbReference type="InterPro" id="IPR006442">
    <property type="entry name" value="Antitoxin_Phd/YefM"/>
</dbReference>
<comment type="similarity">
    <text evidence="1 2">Belongs to the phD/YefM antitoxin family.</text>
</comment>
<proteinExistence type="inferred from homology"/>
<evidence type="ECO:0000256" key="1">
    <source>
        <dbReference type="ARBA" id="ARBA00009981"/>
    </source>
</evidence>
<dbReference type="RefSeq" id="WP_246425911.1">
    <property type="nucleotide sequence ID" value="NZ_JACIEH010000001.1"/>
</dbReference>
<comment type="caution">
    <text evidence="3">The sequence shown here is derived from an EMBL/GenBank/DDBJ whole genome shotgun (WGS) entry which is preliminary data.</text>
</comment>
<evidence type="ECO:0000313" key="3">
    <source>
        <dbReference type="EMBL" id="MBB4097877.1"/>
    </source>
</evidence>
<dbReference type="PANTHER" id="PTHR35377">
    <property type="entry name" value="ANTITOXIN VAPB49-RELATED-RELATED"/>
    <property type="match status" value="1"/>
</dbReference>
<accession>A0A7W6JSZ0</accession>
<organism evidence="3 4">
    <name type="scientific">Sphingomonas kyeonggiensis</name>
    <dbReference type="NCBI Taxonomy" id="1268553"/>
    <lineage>
        <taxon>Bacteria</taxon>
        <taxon>Pseudomonadati</taxon>
        <taxon>Pseudomonadota</taxon>
        <taxon>Alphaproteobacteria</taxon>
        <taxon>Sphingomonadales</taxon>
        <taxon>Sphingomonadaceae</taxon>
        <taxon>Sphingomonas</taxon>
    </lineage>
</organism>
<dbReference type="Gene3D" id="3.40.1620.10">
    <property type="entry name" value="YefM-like domain"/>
    <property type="match status" value="1"/>
</dbReference>
<dbReference type="NCBIfam" id="TIGR01552">
    <property type="entry name" value="phd_fam"/>
    <property type="match status" value="1"/>
</dbReference>
<reference evidence="3 4" key="1">
    <citation type="submission" date="2020-08" db="EMBL/GenBank/DDBJ databases">
        <title>Genomic Encyclopedia of Type Strains, Phase IV (KMG-IV): sequencing the most valuable type-strain genomes for metagenomic binning, comparative biology and taxonomic classification.</title>
        <authorList>
            <person name="Goeker M."/>
        </authorList>
    </citation>
    <scope>NUCLEOTIDE SEQUENCE [LARGE SCALE GENOMIC DNA]</scope>
    <source>
        <strain evidence="3 4">DSM 101806</strain>
    </source>
</reference>
<dbReference type="Proteomes" id="UP000557392">
    <property type="component" value="Unassembled WGS sequence"/>
</dbReference>
<comment type="function">
    <text evidence="2">Antitoxin component of a type II toxin-antitoxin (TA) system.</text>
</comment>
<evidence type="ECO:0000313" key="4">
    <source>
        <dbReference type="Proteomes" id="UP000557392"/>
    </source>
</evidence>
<dbReference type="SUPFAM" id="SSF143120">
    <property type="entry name" value="YefM-like"/>
    <property type="match status" value="1"/>
</dbReference>
<protein>
    <recommendedName>
        <fullName evidence="2">Antitoxin</fullName>
    </recommendedName>
</protein>
<dbReference type="InterPro" id="IPR036165">
    <property type="entry name" value="YefM-like_sf"/>
</dbReference>
<dbReference type="PANTHER" id="PTHR35377:SF7">
    <property type="entry name" value="SSL1004 PROTEIN"/>
    <property type="match status" value="1"/>
</dbReference>
<dbReference type="Pfam" id="PF02604">
    <property type="entry name" value="PhdYeFM_antitox"/>
    <property type="match status" value="1"/>
</dbReference>
<sequence>MRQANAESFVWNIAISIAIKVYGHQPSQEPAAAMERINLADAKARLSEIVDRVETGESIEIVRRGKPAARLVPAQVKREWKPVDVEALRKLHAQMPAQESAGEFVRRMRDDARY</sequence>
<dbReference type="InterPro" id="IPR051416">
    <property type="entry name" value="phD-YefM_TA_antitoxins"/>
</dbReference>
<keyword evidence="4" id="KW-1185">Reference proteome</keyword>
<dbReference type="AlphaFoldDB" id="A0A7W6JSZ0"/>